<evidence type="ECO:0000256" key="4">
    <source>
        <dbReference type="ARBA" id="ARBA00022737"/>
    </source>
</evidence>
<dbReference type="PANTHER" id="PTHR15454">
    <property type="entry name" value="NISCHARIN RELATED"/>
    <property type="match status" value="1"/>
</dbReference>
<evidence type="ECO:0000256" key="1">
    <source>
        <dbReference type="ARBA" id="ARBA00004496"/>
    </source>
</evidence>
<evidence type="ECO:0000256" key="2">
    <source>
        <dbReference type="ARBA" id="ARBA00022490"/>
    </source>
</evidence>
<reference evidence="5 6" key="1">
    <citation type="submission" date="2024-07" db="EMBL/GenBank/DDBJ databases">
        <authorList>
            <person name="Akdeniz Z."/>
        </authorList>
    </citation>
    <scope>NUCLEOTIDE SEQUENCE [LARGE SCALE GENOMIC DNA]</scope>
</reference>
<keyword evidence="3" id="KW-0433">Leucine-rich repeat</keyword>
<name>A0ABP1KSB1_9EUKA</name>
<sequence>MIQCVNSPDIGNFSDKMLRSINSLNTTNFQFTIMNLAQNPLSSLDGIQSFRGLTTLVLSRTCITSLSELYATQGLKTLIASDCQISDISGLQSLTKLEVLHVDGNRISDIAQLSVFASLNRLQRLWIQNNPLCSHPDFKPSLYKYLPQTIKNLNMHSLQIEQQQLFRLSIAVPVKESKNRIPEYLVGPVLQPVQESLQFTPLQSIVEEAPEQIISSELFQEQVQTKRIGEKQDSAEKKLDRIEHLLKMIQGIVLGPENV</sequence>
<dbReference type="PANTHER" id="PTHR15454:SF69">
    <property type="entry name" value="SERINE_THREONINE-PROTEIN KINASE 11-INTERACTING PROTEIN"/>
    <property type="match status" value="1"/>
</dbReference>
<evidence type="ECO:0000313" key="6">
    <source>
        <dbReference type="Proteomes" id="UP001642409"/>
    </source>
</evidence>
<dbReference type="PROSITE" id="PS51450">
    <property type="entry name" value="LRR"/>
    <property type="match status" value="2"/>
</dbReference>
<dbReference type="Proteomes" id="UP001642409">
    <property type="component" value="Unassembled WGS sequence"/>
</dbReference>
<protein>
    <submittedName>
        <fullName evidence="5">Leucine-rich_repeat domain-containing protein</fullName>
    </submittedName>
</protein>
<keyword evidence="2" id="KW-0963">Cytoplasm</keyword>
<dbReference type="InterPro" id="IPR001611">
    <property type="entry name" value="Leu-rich_rpt"/>
</dbReference>
<evidence type="ECO:0000313" key="5">
    <source>
        <dbReference type="EMBL" id="CAL6066821.1"/>
    </source>
</evidence>
<dbReference type="InterPro" id="IPR032675">
    <property type="entry name" value="LRR_dom_sf"/>
</dbReference>
<accession>A0ABP1KSB1</accession>
<organism evidence="5 6">
    <name type="scientific">Hexamita inflata</name>
    <dbReference type="NCBI Taxonomy" id="28002"/>
    <lineage>
        <taxon>Eukaryota</taxon>
        <taxon>Metamonada</taxon>
        <taxon>Diplomonadida</taxon>
        <taxon>Hexamitidae</taxon>
        <taxon>Hexamitinae</taxon>
        <taxon>Hexamita</taxon>
    </lineage>
</organism>
<keyword evidence="6" id="KW-1185">Reference proteome</keyword>
<dbReference type="SUPFAM" id="SSF52058">
    <property type="entry name" value="L domain-like"/>
    <property type="match status" value="1"/>
</dbReference>
<proteinExistence type="predicted"/>
<dbReference type="EMBL" id="CAXDID020000264">
    <property type="protein sequence ID" value="CAL6066821.1"/>
    <property type="molecule type" value="Genomic_DNA"/>
</dbReference>
<dbReference type="InterPro" id="IPR025875">
    <property type="entry name" value="Leu-rich_rpt_4"/>
</dbReference>
<dbReference type="Pfam" id="PF12799">
    <property type="entry name" value="LRR_4"/>
    <property type="match status" value="1"/>
</dbReference>
<gene>
    <name evidence="5" type="ORF">HINF_LOCUS52731</name>
</gene>
<dbReference type="Gene3D" id="3.80.10.10">
    <property type="entry name" value="Ribonuclease Inhibitor"/>
    <property type="match status" value="1"/>
</dbReference>
<evidence type="ECO:0000256" key="3">
    <source>
        <dbReference type="ARBA" id="ARBA00022614"/>
    </source>
</evidence>
<comment type="subcellular location">
    <subcellularLocation>
        <location evidence="1">Cytoplasm</location>
    </subcellularLocation>
</comment>
<comment type="caution">
    <text evidence="5">The sequence shown here is derived from an EMBL/GenBank/DDBJ whole genome shotgun (WGS) entry which is preliminary data.</text>
</comment>
<keyword evidence="4" id="KW-0677">Repeat</keyword>